<dbReference type="STRING" id="415425.SAMN05444363_0148"/>
<dbReference type="EMBL" id="FQZI01000001">
    <property type="protein sequence ID" value="SHI34326.1"/>
    <property type="molecule type" value="Genomic_DNA"/>
</dbReference>
<dbReference type="RefSeq" id="WP_159432923.1">
    <property type="nucleotide sequence ID" value="NZ_FQZI01000001.1"/>
</dbReference>
<dbReference type="OrthoDB" id="1274341at2"/>
<evidence type="ECO:0000313" key="1">
    <source>
        <dbReference type="EMBL" id="SHI34326.1"/>
    </source>
</evidence>
<evidence type="ECO:0008006" key="3">
    <source>
        <dbReference type="Google" id="ProtNLM"/>
    </source>
</evidence>
<sequence length="54" mass="5956">MLKNILNLEGAQALSKNEQKSVKGGLKDCIDPMTGQCRYYSLACANPCRIQLEP</sequence>
<proteinExistence type="predicted"/>
<protein>
    <recommendedName>
        <fullName evidence="3">Bacteriocin-type signal sequence-containing protein</fullName>
    </recommendedName>
</protein>
<dbReference type="Proteomes" id="UP000184488">
    <property type="component" value="Unassembled WGS sequence"/>
</dbReference>
<organism evidence="1 2">
    <name type="scientific">Flavobacterium terrae</name>
    <dbReference type="NCBI Taxonomy" id="415425"/>
    <lineage>
        <taxon>Bacteria</taxon>
        <taxon>Pseudomonadati</taxon>
        <taxon>Bacteroidota</taxon>
        <taxon>Flavobacteriia</taxon>
        <taxon>Flavobacteriales</taxon>
        <taxon>Flavobacteriaceae</taxon>
        <taxon>Flavobacterium</taxon>
    </lineage>
</organism>
<gene>
    <name evidence="1" type="ORF">SAMN05444363_0148</name>
</gene>
<accession>A0A1M6ACW2</accession>
<keyword evidence="2" id="KW-1185">Reference proteome</keyword>
<evidence type="ECO:0000313" key="2">
    <source>
        <dbReference type="Proteomes" id="UP000184488"/>
    </source>
</evidence>
<reference evidence="2" key="1">
    <citation type="submission" date="2016-11" db="EMBL/GenBank/DDBJ databases">
        <authorList>
            <person name="Varghese N."/>
            <person name="Submissions S."/>
        </authorList>
    </citation>
    <scope>NUCLEOTIDE SEQUENCE [LARGE SCALE GENOMIC DNA]</scope>
    <source>
        <strain evidence="2">DSM 18829</strain>
    </source>
</reference>
<dbReference type="AlphaFoldDB" id="A0A1M6ACW2"/>
<name>A0A1M6ACW2_9FLAO</name>